<comment type="caution">
    <text evidence="1">The sequence shown here is derived from an EMBL/GenBank/DDBJ whole genome shotgun (WGS) entry which is preliminary data.</text>
</comment>
<dbReference type="Gene3D" id="3.30.559.10">
    <property type="entry name" value="Chloramphenicol acetyltransferase-like domain"/>
    <property type="match status" value="1"/>
</dbReference>
<dbReference type="InterPro" id="IPR023213">
    <property type="entry name" value="CAT-like_dom_sf"/>
</dbReference>
<organism evidence="1 2">
    <name type="scientific">Lasiodiplodia hormozganensis</name>
    <dbReference type="NCBI Taxonomy" id="869390"/>
    <lineage>
        <taxon>Eukaryota</taxon>
        <taxon>Fungi</taxon>
        <taxon>Dikarya</taxon>
        <taxon>Ascomycota</taxon>
        <taxon>Pezizomycotina</taxon>
        <taxon>Dothideomycetes</taxon>
        <taxon>Dothideomycetes incertae sedis</taxon>
        <taxon>Botryosphaeriales</taxon>
        <taxon>Botryosphaeriaceae</taxon>
        <taxon>Lasiodiplodia</taxon>
    </lineage>
</organism>
<name>A0AA40D386_9PEZI</name>
<reference evidence="1" key="1">
    <citation type="submission" date="2023-06" db="EMBL/GenBank/DDBJ databases">
        <title>Multi-omics analyses reveal the molecular pathogenesis toolkit of Lasiodiplodia hormozganensis, a cross-kingdom pathogen.</title>
        <authorList>
            <person name="Felix C."/>
            <person name="Meneses R."/>
            <person name="Goncalves M.F.M."/>
            <person name="Tilleman L."/>
            <person name="Duarte A.S."/>
            <person name="Jorrin-Novo J.V."/>
            <person name="Van De Peer Y."/>
            <person name="Deforce D."/>
            <person name="Van Nieuwerburgh F."/>
            <person name="Esteves A.C."/>
            <person name="Alves A."/>
        </authorList>
    </citation>
    <scope>NUCLEOTIDE SEQUENCE</scope>
    <source>
        <strain evidence="1">CBS 339.90</strain>
    </source>
</reference>
<dbReference type="Gene3D" id="3.30.559.30">
    <property type="entry name" value="Nonribosomal peptide synthetase, condensation domain"/>
    <property type="match status" value="1"/>
</dbReference>
<accession>A0AA40D386</accession>
<evidence type="ECO:0000313" key="2">
    <source>
        <dbReference type="Proteomes" id="UP001175001"/>
    </source>
</evidence>
<keyword evidence="2" id="KW-1185">Reference proteome</keyword>
<dbReference type="Proteomes" id="UP001175001">
    <property type="component" value="Unassembled WGS sequence"/>
</dbReference>
<dbReference type="EMBL" id="JAUJDW010000008">
    <property type="protein sequence ID" value="KAK0661400.1"/>
    <property type="molecule type" value="Genomic_DNA"/>
</dbReference>
<dbReference type="PANTHER" id="PTHR42034:SF1">
    <property type="entry name" value="CONDENSATION DOMAIN-CONTAINING PROTEIN"/>
    <property type="match status" value="1"/>
</dbReference>
<evidence type="ECO:0000313" key="1">
    <source>
        <dbReference type="EMBL" id="KAK0661400.1"/>
    </source>
</evidence>
<protein>
    <submittedName>
        <fullName evidence="1">Uncharacterized protein</fullName>
    </submittedName>
</protein>
<sequence length="546" mass="60512">MGANIQPDFEWKETSPGRWERDIDEAEQFYASLAKNYEGSGRTFFAMTGFISLSIDIPEDTTRPIIEERLIEALRSAWLALRYDHPTIASWVEYDRVHEKCKKVYVTFPASALESQQRHWLERTFCIISDGRTGHEWCNSDPPVPHQPTLFLLTPPSSEDKGRVLRRDLILRAHHDIIDGIGTLHLLNNLLAHAARAYADGPSPYPPPSFGTEWQNLSPPLHQAANIPPSPTPEQTARLAHDTAQNNALKQPGDAVELLTVPFKRGTHLPGKHQRVARTLRDDRSSLSLLAACRARGVTVTHAYHAAIAMCVRDLQERINPAPRRVRYINYCLVDLRKRCQPPFDSARHAASVYHCTSGRGLAIDLDVPGAAAASTAGQIAAATPADGVKMEGVEVAADSDAAQASSMRRREEFDRVVREMRDFYLSVRDDPDLLDMAPLYWSLGTLPYPEDGATLPVPPPNESPSVSISSMGVIDKIISPTHGPFELSDPWVTGEELGTGLGLFLGTWRGQLSLSAAYNDAWHEKGDVLKFLQDCEDTVFHGLGI</sequence>
<dbReference type="AlphaFoldDB" id="A0AA40D386"/>
<dbReference type="PANTHER" id="PTHR42034">
    <property type="entry name" value="CHROMOSOME 7, WHOLE GENOME SHOTGUN SEQUENCE-RELATED"/>
    <property type="match status" value="1"/>
</dbReference>
<gene>
    <name evidence="1" type="ORF">DIS24_g2678</name>
</gene>
<proteinExistence type="predicted"/>